<keyword evidence="3" id="KW-0206">Cytoskeleton</keyword>
<protein>
    <recommendedName>
        <fullName evidence="5">Dynactin subunit 5</fullName>
    </recommendedName>
</protein>
<reference evidence="6" key="1">
    <citation type="submission" date="2020-11" db="EMBL/GenBank/DDBJ databases">
        <authorList>
            <person name="Tran Van P."/>
        </authorList>
    </citation>
    <scope>NUCLEOTIDE SEQUENCE</scope>
</reference>
<dbReference type="GO" id="GO:0005869">
    <property type="term" value="C:dynactin complex"/>
    <property type="evidence" value="ECO:0007669"/>
    <property type="project" value="TreeGrafter"/>
</dbReference>
<proteinExistence type="inferred from homology"/>
<name>A0A7R9BNC7_9CRUS</name>
<comment type="similarity">
    <text evidence="4">Belongs to the dynactin subunits 5/6 family. Dynactin subunit 5 subfamily.</text>
</comment>
<evidence type="ECO:0000313" key="6">
    <source>
        <dbReference type="EMBL" id="CAD7277158.1"/>
    </source>
</evidence>
<dbReference type="PANTHER" id="PTHR46126:SF1">
    <property type="entry name" value="DYNACTIN SUBUNIT 5"/>
    <property type="match status" value="1"/>
</dbReference>
<dbReference type="CDD" id="cd03359">
    <property type="entry name" value="LbH_Dynactin_5"/>
    <property type="match status" value="1"/>
</dbReference>
<evidence type="ECO:0000313" key="7">
    <source>
        <dbReference type="Proteomes" id="UP000678499"/>
    </source>
</evidence>
<dbReference type="SUPFAM" id="SSF51161">
    <property type="entry name" value="Trimeric LpxA-like enzymes"/>
    <property type="match status" value="1"/>
</dbReference>
<dbReference type="AlphaFoldDB" id="A0A7R9BNC7"/>
<evidence type="ECO:0000256" key="5">
    <source>
        <dbReference type="ARBA" id="ARBA00034865"/>
    </source>
</evidence>
<evidence type="ECO:0000256" key="3">
    <source>
        <dbReference type="ARBA" id="ARBA00023212"/>
    </source>
</evidence>
<keyword evidence="2" id="KW-0963">Cytoplasm</keyword>
<dbReference type="Proteomes" id="UP000678499">
    <property type="component" value="Unassembled WGS sequence"/>
</dbReference>
<dbReference type="PANTHER" id="PTHR46126">
    <property type="entry name" value="DYNACTIN SUBUNIT 5"/>
    <property type="match status" value="1"/>
</dbReference>
<dbReference type="Pfam" id="PF21711">
    <property type="entry name" value="DCTN5"/>
    <property type="match status" value="1"/>
</dbReference>
<accession>A0A7R9BNC7</accession>
<dbReference type="Gene3D" id="2.160.10.10">
    <property type="entry name" value="Hexapeptide repeat proteins"/>
    <property type="match status" value="1"/>
</dbReference>
<dbReference type="EMBL" id="OA882847">
    <property type="protein sequence ID" value="CAD7277158.1"/>
    <property type="molecule type" value="Genomic_DNA"/>
</dbReference>
<organism evidence="6">
    <name type="scientific">Notodromas monacha</name>
    <dbReference type="NCBI Taxonomy" id="399045"/>
    <lineage>
        <taxon>Eukaryota</taxon>
        <taxon>Metazoa</taxon>
        <taxon>Ecdysozoa</taxon>
        <taxon>Arthropoda</taxon>
        <taxon>Crustacea</taxon>
        <taxon>Oligostraca</taxon>
        <taxon>Ostracoda</taxon>
        <taxon>Podocopa</taxon>
        <taxon>Podocopida</taxon>
        <taxon>Cypridocopina</taxon>
        <taxon>Cypridoidea</taxon>
        <taxon>Cyprididae</taxon>
        <taxon>Notodromas</taxon>
    </lineage>
</organism>
<dbReference type="InterPro" id="IPR047125">
    <property type="entry name" value="DCTN5"/>
</dbReference>
<evidence type="ECO:0000256" key="1">
    <source>
        <dbReference type="ARBA" id="ARBA00004245"/>
    </source>
</evidence>
<evidence type="ECO:0000256" key="2">
    <source>
        <dbReference type="ARBA" id="ARBA00022490"/>
    </source>
</evidence>
<sequence>MELPDIYYYKPIYVETASGNKVCKQSVLSGAQNIILNGKNIVMEDCVVRGDLAGIRTGRHCVISQKTILHPPFKKFAKNGAYFPLHIGDHVFIGADSVICAGTIGTCVHIGRDCVIGEKSVLKDCCIIEDGTVIPPQSVVPAFAIYSGNPGRQIGEAPESMEDLMMEYTRSFYRHFKPVLDLEKATSAASAPNSARIWSTQQ</sequence>
<gene>
    <name evidence="6" type="ORF">NMOB1V02_LOCUS4897</name>
</gene>
<comment type="subcellular location">
    <subcellularLocation>
        <location evidence="1">Cytoplasm</location>
        <location evidence="1">Cytoskeleton</location>
    </subcellularLocation>
</comment>
<keyword evidence="7" id="KW-1185">Reference proteome</keyword>
<dbReference type="OrthoDB" id="417208at2759"/>
<dbReference type="InterPro" id="IPR011004">
    <property type="entry name" value="Trimer_LpxA-like_sf"/>
</dbReference>
<dbReference type="EMBL" id="CAJPEX010000810">
    <property type="protein sequence ID" value="CAG0917310.1"/>
    <property type="molecule type" value="Genomic_DNA"/>
</dbReference>
<evidence type="ECO:0000256" key="4">
    <source>
        <dbReference type="ARBA" id="ARBA00034706"/>
    </source>
</evidence>